<accession>A0ABV5G677</accession>
<name>A0ABV5G677_9MICC</name>
<dbReference type="Pfam" id="PF22014">
    <property type="entry name" value="DUF6932"/>
    <property type="match status" value="1"/>
</dbReference>
<dbReference type="Proteomes" id="UP001589575">
    <property type="component" value="Unassembled WGS sequence"/>
</dbReference>
<protein>
    <submittedName>
        <fullName evidence="1">DUF6932 family protein</fullName>
    </submittedName>
</protein>
<dbReference type="EMBL" id="JBHMFI010000002">
    <property type="protein sequence ID" value="MFB9074444.1"/>
    <property type="molecule type" value="Genomic_DNA"/>
</dbReference>
<reference evidence="1 2" key="1">
    <citation type="submission" date="2024-09" db="EMBL/GenBank/DDBJ databases">
        <authorList>
            <person name="Sun Q."/>
            <person name="Mori K."/>
        </authorList>
    </citation>
    <scope>NUCLEOTIDE SEQUENCE [LARGE SCALE GENOMIC DNA]</scope>
    <source>
        <strain evidence="1 2">CCM 7609</strain>
    </source>
</reference>
<evidence type="ECO:0000313" key="2">
    <source>
        <dbReference type="Proteomes" id="UP001589575"/>
    </source>
</evidence>
<evidence type="ECO:0000313" key="1">
    <source>
        <dbReference type="EMBL" id="MFB9074444.1"/>
    </source>
</evidence>
<comment type="caution">
    <text evidence="1">The sequence shown here is derived from an EMBL/GenBank/DDBJ whole genome shotgun (WGS) entry which is preliminary data.</text>
</comment>
<dbReference type="InterPro" id="IPR053860">
    <property type="entry name" value="DUF6932"/>
</dbReference>
<dbReference type="RefSeq" id="WP_378041057.1">
    <property type="nucleotide sequence ID" value="NZ_JBHLWH010000021.1"/>
</dbReference>
<organism evidence="1 2">
    <name type="scientific">Citricoccus parietis</name>
    <dbReference type="NCBI Taxonomy" id="592307"/>
    <lineage>
        <taxon>Bacteria</taxon>
        <taxon>Bacillati</taxon>
        <taxon>Actinomycetota</taxon>
        <taxon>Actinomycetes</taxon>
        <taxon>Micrococcales</taxon>
        <taxon>Micrococcaceae</taxon>
        <taxon>Citricoccus</taxon>
    </lineage>
</organism>
<keyword evidence="2" id="KW-1185">Reference proteome</keyword>
<gene>
    <name evidence="1" type="ORF">ACFFX0_25935</name>
</gene>
<proteinExistence type="predicted"/>
<sequence>MSWAPPWSDIGGDHRALAPGCYRIEWDDFKSCFAASDQPERSSQLQDLADYLELLKGHGLVIPHVLVDGSFTTTKRVPADIDVSPVMDYEASRPDAEIAKHAHANFIHPKDRYKTTPVPGLGRTVSLDIYGFVIVSPGHTHFDHCQTNEMYWREWWQRSRTSGMATKGYLEVKLP</sequence>